<protein>
    <submittedName>
        <fullName evidence="7">ABC transporter permease</fullName>
    </submittedName>
</protein>
<evidence type="ECO:0000256" key="3">
    <source>
        <dbReference type="ARBA" id="ARBA00022692"/>
    </source>
</evidence>
<feature type="transmembrane region" description="Helical" evidence="6">
    <location>
        <begin position="84"/>
        <end position="103"/>
    </location>
</feature>
<feature type="transmembrane region" description="Helical" evidence="6">
    <location>
        <begin position="123"/>
        <end position="143"/>
    </location>
</feature>
<comment type="subcellular location">
    <subcellularLocation>
        <location evidence="1">Cell membrane</location>
        <topology evidence="1">Multi-pass membrane protein</topology>
    </subcellularLocation>
</comment>
<dbReference type="Pfam" id="PF02653">
    <property type="entry name" value="BPD_transp_2"/>
    <property type="match status" value="1"/>
</dbReference>
<sequence length="282" mass="30591">MTLAIAALEQSLLFFPLILGIYLSYHILNITDLSVDGTYVLGAMVFARTIDLGLIPALIFSVTAGVIIGNIVGVMQRHNMISDLVVGILASFMLYSINLQVLGRPNMSVLDKPTILSLTPFEFWLIPLAFLAIILVILFIILFKSNFGLTLRAFGYNQGLLRVLGKAVENYRLIGLSLSGALAALSGALAAQINGFADINMGFGIALVSIGAIVIGRHLVVRQQIKFCIAKEMLACFVGIFLYCLCLSCLLRIGVNPANLKLLLGMALFFALRKVRVPSKKL</sequence>
<feature type="transmembrane region" description="Helical" evidence="6">
    <location>
        <begin position="50"/>
        <end position="72"/>
    </location>
</feature>
<organism evidence="7 8">
    <name type="scientific">Candidatus Trichorickettsia mobilis</name>
    <dbReference type="NCBI Taxonomy" id="1346319"/>
    <lineage>
        <taxon>Bacteria</taxon>
        <taxon>Pseudomonadati</taxon>
        <taxon>Pseudomonadota</taxon>
        <taxon>Alphaproteobacteria</taxon>
        <taxon>Rickettsiales</taxon>
        <taxon>Rickettsiaceae</taxon>
        <taxon>Rickettsieae</taxon>
        <taxon>Candidatus Trichorickettsia</taxon>
    </lineage>
</organism>
<evidence type="ECO:0000256" key="4">
    <source>
        <dbReference type="ARBA" id="ARBA00022989"/>
    </source>
</evidence>
<keyword evidence="4 6" id="KW-1133">Transmembrane helix</keyword>
<gene>
    <name evidence="7" type="ORF">Trichorick_01089</name>
</gene>
<dbReference type="RefSeq" id="WP_323737978.1">
    <property type="nucleotide sequence ID" value="NZ_CP112932.1"/>
</dbReference>
<dbReference type="Proteomes" id="UP001326613">
    <property type="component" value="Chromosome"/>
</dbReference>
<dbReference type="EMBL" id="CP112932">
    <property type="protein sequence ID" value="WPY01184.1"/>
    <property type="molecule type" value="Genomic_DNA"/>
</dbReference>
<dbReference type="InterPro" id="IPR001851">
    <property type="entry name" value="ABC_transp_permease"/>
</dbReference>
<feature type="transmembrane region" description="Helical" evidence="6">
    <location>
        <begin position="233"/>
        <end position="253"/>
    </location>
</feature>
<keyword evidence="5 6" id="KW-0472">Membrane</keyword>
<feature type="transmembrane region" description="Helical" evidence="6">
    <location>
        <begin position="12"/>
        <end position="30"/>
    </location>
</feature>
<feature type="transmembrane region" description="Helical" evidence="6">
    <location>
        <begin position="199"/>
        <end position="221"/>
    </location>
</feature>
<evidence type="ECO:0000313" key="8">
    <source>
        <dbReference type="Proteomes" id="UP001326613"/>
    </source>
</evidence>
<keyword evidence="8" id="KW-1185">Reference proteome</keyword>
<evidence type="ECO:0000256" key="2">
    <source>
        <dbReference type="ARBA" id="ARBA00022475"/>
    </source>
</evidence>
<name>A0ABZ0UYP2_9RICK</name>
<evidence type="ECO:0000313" key="7">
    <source>
        <dbReference type="EMBL" id="WPY01184.1"/>
    </source>
</evidence>
<evidence type="ECO:0000256" key="6">
    <source>
        <dbReference type="SAM" id="Phobius"/>
    </source>
</evidence>
<keyword evidence="3 6" id="KW-0812">Transmembrane</keyword>
<evidence type="ECO:0000256" key="5">
    <source>
        <dbReference type="ARBA" id="ARBA00023136"/>
    </source>
</evidence>
<feature type="transmembrane region" description="Helical" evidence="6">
    <location>
        <begin position="171"/>
        <end position="193"/>
    </location>
</feature>
<keyword evidence="2" id="KW-1003">Cell membrane</keyword>
<proteinExistence type="predicted"/>
<reference evidence="7 8" key="1">
    <citation type="submission" date="2022-10" db="EMBL/GenBank/DDBJ databases">
        <title>Host association and intracellularity evolved multiple times independently in the Rickettsiales.</title>
        <authorList>
            <person name="Castelli M."/>
            <person name="Nardi T."/>
            <person name="Gammuto L."/>
            <person name="Bellinzona G."/>
            <person name="Sabaneyeva E."/>
            <person name="Potekhin A."/>
            <person name="Serra V."/>
            <person name="Petroni G."/>
            <person name="Sassera D."/>
        </authorList>
    </citation>
    <scope>NUCLEOTIDE SEQUENCE [LARGE SCALE GENOMIC DNA]</scope>
    <source>
        <strain evidence="7 8">Kr 154-4</strain>
    </source>
</reference>
<dbReference type="PANTHER" id="PTHR32196:SF69">
    <property type="entry name" value="BRANCHED-CHAIN AMINO ACID TRANSPORT SYSTEM, PERMEASE PROTEIN"/>
    <property type="match status" value="1"/>
</dbReference>
<dbReference type="PANTHER" id="PTHR32196">
    <property type="entry name" value="ABC TRANSPORTER PERMEASE PROTEIN YPHD-RELATED-RELATED"/>
    <property type="match status" value="1"/>
</dbReference>
<accession>A0ABZ0UYP2</accession>
<evidence type="ECO:0000256" key="1">
    <source>
        <dbReference type="ARBA" id="ARBA00004651"/>
    </source>
</evidence>